<reference evidence="4 5" key="1">
    <citation type="submission" date="2015-07" db="EMBL/GenBank/DDBJ databases">
        <title>High-quality genome of monoxenous trypanosomatid Leptomonas pyrrhocoris.</title>
        <authorList>
            <person name="Flegontov P."/>
            <person name="Butenko A."/>
            <person name="Firsov S."/>
            <person name="Vlcek C."/>
            <person name="Logacheva M.D."/>
            <person name="Field M."/>
            <person name="Filatov D."/>
            <person name="Flegontova O."/>
            <person name="Gerasimov E."/>
            <person name="Jackson A.P."/>
            <person name="Kelly S."/>
            <person name="Opperdoes F."/>
            <person name="O'Reilly A."/>
            <person name="Votypka J."/>
            <person name="Yurchenko V."/>
            <person name="Lukes J."/>
        </authorList>
    </citation>
    <scope>NUCLEOTIDE SEQUENCE [LARGE SCALE GENOMIC DNA]</scope>
    <source>
        <strain evidence="4">H10</strain>
    </source>
</reference>
<dbReference type="RefSeq" id="XP_015657723.1">
    <property type="nucleotide sequence ID" value="XM_015803898.1"/>
</dbReference>
<dbReference type="Proteomes" id="UP000037923">
    <property type="component" value="Unassembled WGS sequence"/>
</dbReference>
<feature type="compositionally biased region" description="Low complexity" evidence="1">
    <location>
        <begin position="229"/>
        <end position="243"/>
    </location>
</feature>
<evidence type="ECO:0000313" key="5">
    <source>
        <dbReference type="Proteomes" id="UP000037923"/>
    </source>
</evidence>
<dbReference type="OMA" id="CEEYRTG"/>
<protein>
    <submittedName>
        <fullName evidence="4">Putative multi-pass transmembrane protein</fullName>
    </submittedName>
</protein>
<dbReference type="EMBL" id="LGTL01000011">
    <property type="protein sequence ID" value="KPA79284.1"/>
    <property type="molecule type" value="Genomic_DNA"/>
</dbReference>
<dbReference type="AlphaFoldDB" id="A0A0N0DUQ8"/>
<dbReference type="OrthoDB" id="273576at2759"/>
<keyword evidence="2" id="KW-1133">Transmembrane helix</keyword>
<feature type="signal peptide" evidence="3">
    <location>
        <begin position="1"/>
        <end position="29"/>
    </location>
</feature>
<evidence type="ECO:0000256" key="3">
    <source>
        <dbReference type="SAM" id="SignalP"/>
    </source>
</evidence>
<keyword evidence="2 4" id="KW-0812">Transmembrane</keyword>
<organism evidence="4 5">
    <name type="scientific">Leptomonas pyrrhocoris</name>
    <name type="common">Firebug parasite</name>
    <dbReference type="NCBI Taxonomy" id="157538"/>
    <lineage>
        <taxon>Eukaryota</taxon>
        <taxon>Discoba</taxon>
        <taxon>Euglenozoa</taxon>
        <taxon>Kinetoplastea</taxon>
        <taxon>Metakinetoplastina</taxon>
        <taxon>Trypanosomatida</taxon>
        <taxon>Trypanosomatidae</taxon>
        <taxon>Leishmaniinae</taxon>
        <taxon>Leptomonas</taxon>
    </lineage>
</organism>
<feature type="chain" id="PRO_5005846935" evidence="3">
    <location>
        <begin position="30"/>
        <end position="441"/>
    </location>
</feature>
<sequence>MRPSIKAATAALLLLGGCLLAFCCPTVQAIAPDDAPVVLHASLVNLLNAEKSQWSVALGSRVPSSASENSAAAAAAPETVAWTDMRETWVEGQPLESAASLLFALPPPGTSYYRTEDVEDVEEEGQPTMDGTVLIAEEKGNVHDDNVLLRAQRRRLFGRPGFSFHGLACEEYGPAERSPRSGHAGLHGRCYLARDSGEGFFFNYRVESPQMEAAVGKDADGDDAEAETTETATTRPASHSSAGSRRRRRMHTVEETPKHGEKTEASAAGAAPRSAAQRPPQNFSHTSEGSMWTEFVVLPGAESGVVGTEGDVRVGSVRVSEQLTKAFDAEDSTRVQLVFAVALRDVKAANDAPVATIQMRLKGVTGAFCEQAVLRTTMEQLASRTSFFNRWVFPVVYVGCLYGLVYGVAWLQTRRKASAAVNAAAPTPASNGVPTAAKKRQ</sequence>
<proteinExistence type="predicted"/>
<name>A0A0N0DUQ8_LEPPY</name>
<feature type="compositionally biased region" description="Low complexity" evidence="1">
    <location>
        <begin position="265"/>
        <end position="281"/>
    </location>
</feature>
<dbReference type="PROSITE" id="PS51257">
    <property type="entry name" value="PROKAR_LIPOPROTEIN"/>
    <property type="match status" value="1"/>
</dbReference>
<dbReference type="GeneID" id="26906040"/>
<evidence type="ECO:0000256" key="2">
    <source>
        <dbReference type="SAM" id="Phobius"/>
    </source>
</evidence>
<evidence type="ECO:0000313" key="4">
    <source>
        <dbReference type="EMBL" id="KPA79284.1"/>
    </source>
</evidence>
<dbReference type="VEuPathDB" id="TriTrypDB:LpyrH10_11_2150"/>
<comment type="caution">
    <text evidence="4">The sequence shown here is derived from an EMBL/GenBank/DDBJ whole genome shotgun (WGS) entry which is preliminary data.</text>
</comment>
<keyword evidence="5" id="KW-1185">Reference proteome</keyword>
<evidence type="ECO:0000256" key="1">
    <source>
        <dbReference type="SAM" id="MobiDB-lite"/>
    </source>
</evidence>
<feature type="region of interest" description="Disordered" evidence="1">
    <location>
        <begin position="213"/>
        <end position="288"/>
    </location>
</feature>
<keyword evidence="2" id="KW-0472">Membrane</keyword>
<gene>
    <name evidence="4" type="ORF">ABB37_05750</name>
</gene>
<feature type="compositionally biased region" description="Basic and acidic residues" evidence="1">
    <location>
        <begin position="251"/>
        <end position="264"/>
    </location>
</feature>
<feature type="transmembrane region" description="Helical" evidence="2">
    <location>
        <begin position="391"/>
        <end position="411"/>
    </location>
</feature>
<accession>A0A0N0DUQ8</accession>
<keyword evidence="3" id="KW-0732">Signal</keyword>